<comment type="caution">
    <text evidence="3">The sequence shown here is derived from an EMBL/GenBank/DDBJ whole genome shotgun (WGS) entry which is preliminary data.</text>
</comment>
<dbReference type="PANTHER" id="PTHR31793">
    <property type="entry name" value="4-HYDROXYBENZOYL-COA THIOESTERASE FAMILY MEMBER"/>
    <property type="match status" value="1"/>
</dbReference>
<evidence type="ECO:0000313" key="4">
    <source>
        <dbReference type="Proteomes" id="UP000798808"/>
    </source>
</evidence>
<dbReference type="Gene3D" id="3.10.129.10">
    <property type="entry name" value="Hotdog Thioesterase"/>
    <property type="match status" value="1"/>
</dbReference>
<dbReference type="PANTHER" id="PTHR31793:SF27">
    <property type="entry name" value="NOVEL THIOESTERASE SUPERFAMILY DOMAIN AND SAPOSIN A-TYPE DOMAIN CONTAINING PROTEIN (0610012H03RIK)"/>
    <property type="match status" value="1"/>
</dbReference>
<organism evidence="3 4">
    <name type="scientific">Fulvivirga kasyanovii</name>
    <dbReference type="NCBI Taxonomy" id="396812"/>
    <lineage>
        <taxon>Bacteria</taxon>
        <taxon>Pseudomonadati</taxon>
        <taxon>Bacteroidota</taxon>
        <taxon>Cytophagia</taxon>
        <taxon>Cytophagales</taxon>
        <taxon>Fulvivirgaceae</taxon>
        <taxon>Fulvivirga</taxon>
    </lineage>
</organism>
<dbReference type="CDD" id="cd00586">
    <property type="entry name" value="4HBT"/>
    <property type="match status" value="1"/>
</dbReference>
<accession>A0ABW9RSZ9</accession>
<evidence type="ECO:0000313" key="3">
    <source>
        <dbReference type="EMBL" id="MTI27133.1"/>
    </source>
</evidence>
<dbReference type="InterPro" id="IPR029069">
    <property type="entry name" value="HotDog_dom_sf"/>
</dbReference>
<evidence type="ECO:0000256" key="1">
    <source>
        <dbReference type="ARBA" id="ARBA00005953"/>
    </source>
</evidence>
<name>A0ABW9RSZ9_9BACT</name>
<dbReference type="RefSeq" id="WP_155174139.1">
    <property type="nucleotide sequence ID" value="NZ_BAAAFL010000043.1"/>
</dbReference>
<proteinExistence type="inferred from homology"/>
<comment type="similarity">
    <text evidence="1">Belongs to the 4-hydroxybenzoyl-CoA thioesterase family.</text>
</comment>
<evidence type="ECO:0000256" key="2">
    <source>
        <dbReference type="ARBA" id="ARBA00022801"/>
    </source>
</evidence>
<dbReference type="SUPFAM" id="SSF54637">
    <property type="entry name" value="Thioesterase/thiol ester dehydrase-isomerase"/>
    <property type="match status" value="1"/>
</dbReference>
<keyword evidence="2" id="KW-0378">Hydrolase</keyword>
<dbReference type="Pfam" id="PF13279">
    <property type="entry name" value="4HBT_2"/>
    <property type="match status" value="1"/>
</dbReference>
<dbReference type="InterPro" id="IPR050563">
    <property type="entry name" value="4-hydroxybenzoyl-CoA_TE"/>
</dbReference>
<dbReference type="EMBL" id="SMLW01000613">
    <property type="protein sequence ID" value="MTI27133.1"/>
    <property type="molecule type" value="Genomic_DNA"/>
</dbReference>
<gene>
    <name evidence="3" type="ORF">E1163_19415</name>
</gene>
<protein>
    <submittedName>
        <fullName evidence="3">Thioesterase</fullName>
    </submittedName>
</protein>
<reference evidence="3 4" key="1">
    <citation type="submission" date="2019-02" db="EMBL/GenBank/DDBJ databases">
        <authorList>
            <person name="Goldberg S.R."/>
            <person name="Haltli B.A."/>
            <person name="Correa H."/>
            <person name="Russell K.G."/>
        </authorList>
    </citation>
    <scope>NUCLEOTIDE SEQUENCE [LARGE SCALE GENOMIC DNA]</scope>
    <source>
        <strain evidence="3 4">JCM 16186</strain>
    </source>
</reference>
<keyword evidence="4" id="KW-1185">Reference proteome</keyword>
<sequence length="143" mass="16097">MARIKLNFPDKVLFTTELSIRVNDLNYGGHVGNDSILTLMHEARFRFLRSLGYKDELTLGNQIGIIVSDVAIVYKSESFFGDNLIIEVATDDFNKYGFDMYYSIKNKQTGKEVAIGKTGIVCMDYKERKIATIPQALSDALQA</sequence>
<dbReference type="Proteomes" id="UP000798808">
    <property type="component" value="Unassembled WGS sequence"/>
</dbReference>